<dbReference type="EMBL" id="CP009621">
    <property type="protein sequence ID" value="AKD03711.1"/>
    <property type="molecule type" value="Genomic_DNA"/>
</dbReference>
<dbReference type="HOGENOM" id="CLU_205944_0_0_10"/>
<reference evidence="1 2" key="1">
    <citation type="journal article" date="2015" name="Sci. Rep.">
        <title>Unraveling adaptation of Pontibacter korlensis to radiation and infertility in desert through complete genome and comparative transcriptomic analysis.</title>
        <authorList>
            <person name="Dai J."/>
            <person name="Dai W."/>
            <person name="Qiu C."/>
            <person name="Yang Z."/>
            <person name="Zhang Y."/>
            <person name="Zhou M."/>
            <person name="Zhang L."/>
            <person name="Fang C."/>
            <person name="Gao Q."/>
            <person name="Yang Q."/>
            <person name="Li X."/>
            <person name="Wang Z."/>
            <person name="Wang Z."/>
            <person name="Jia Z."/>
            <person name="Chen X."/>
        </authorList>
    </citation>
    <scope>NUCLEOTIDE SEQUENCE [LARGE SCALE GENOMIC DNA]</scope>
    <source>
        <strain evidence="1 2">X14-1T</strain>
    </source>
</reference>
<dbReference type="OrthoDB" id="1163789at2"/>
<protein>
    <submittedName>
        <fullName evidence="1">Uncharacterized protein</fullName>
    </submittedName>
</protein>
<proteinExistence type="predicted"/>
<organism evidence="1 2">
    <name type="scientific">Pontibacter korlensis</name>
    <dbReference type="NCBI Taxonomy" id="400092"/>
    <lineage>
        <taxon>Bacteria</taxon>
        <taxon>Pseudomonadati</taxon>
        <taxon>Bacteroidota</taxon>
        <taxon>Cytophagia</taxon>
        <taxon>Cytophagales</taxon>
        <taxon>Hymenobacteraceae</taxon>
        <taxon>Pontibacter</taxon>
    </lineage>
</organism>
<accession>A0A0E3UXM6</accession>
<dbReference type="AlphaFoldDB" id="A0A0E3UXM6"/>
<evidence type="ECO:0000313" key="1">
    <source>
        <dbReference type="EMBL" id="AKD03711.1"/>
    </source>
</evidence>
<keyword evidence="2" id="KW-1185">Reference proteome</keyword>
<gene>
    <name evidence="1" type="ORF">PKOR_11965</name>
</gene>
<dbReference type="KEGG" id="pko:PKOR_11965"/>
<evidence type="ECO:0000313" key="2">
    <source>
        <dbReference type="Proteomes" id="UP000033109"/>
    </source>
</evidence>
<name>A0A0E3UXM6_9BACT</name>
<dbReference type="Proteomes" id="UP000033109">
    <property type="component" value="Chromosome"/>
</dbReference>
<dbReference type="PATRIC" id="fig|400092.3.peg.2611"/>
<dbReference type="RefSeq" id="WP_046310996.1">
    <property type="nucleotide sequence ID" value="NZ_CBCSCY010000002.1"/>
</dbReference>
<sequence length="66" mass="7611">MENKYPEGSIVYAKVNPSLKLAVRRYVKRIYYCTNLEHPQEKELVYFERELVGGETSGAATRPDAM</sequence>